<dbReference type="InParanoid" id="U2DYU4"/>
<name>U2DYU4_9MOLU</name>
<dbReference type="RefSeq" id="WP_008826481.1">
    <property type="nucleotide sequence ID" value="NZ_AFNU02000001.1"/>
</dbReference>
<dbReference type="Gene3D" id="3.40.50.1820">
    <property type="entry name" value="alpha/beta hydrolase"/>
    <property type="match status" value="1"/>
</dbReference>
<protein>
    <submittedName>
        <fullName evidence="3">Alpha-beta hydrolase protein</fullName>
    </submittedName>
</protein>
<dbReference type="GO" id="GO:0006508">
    <property type="term" value="P:proteolysis"/>
    <property type="evidence" value="ECO:0007669"/>
    <property type="project" value="InterPro"/>
</dbReference>
<sequence>MRVYFILVSVSFLIVLIGMLLILVCIYFYNFAIKRSKKSVFDDLMKEDELLTSLFNSLGEHKEWLYQNDPDRITIRSFDDLKLSAKFLMHKKEKTNRIAIVVHGYASCGDDLSQVARLFYSRYGFNVLLPDLRGHGDSDGHYISFGCHDRLDLLSWIEYINNKFSNDTEILLFGVSMGAATVSLVSGESLPKNVKLIVSDCAYSGVIDILSYHLRRRFRLPSFPLLNLTSFICKLKAKFSFHEGNVYAQVSKSKTPMLFVHGSNDQFVPTDMVYKLYDSAKVDKELVIIDGAGHCVSYFKDSRKYEDAIERFIKKYFNNKRLTG</sequence>
<dbReference type="AlphaFoldDB" id="U2DYU4"/>
<dbReference type="Proteomes" id="UP000005707">
    <property type="component" value="Unassembled WGS sequence"/>
</dbReference>
<feature type="domain" description="Peptidase S9 prolyl oligopeptidase catalytic" evidence="2">
    <location>
        <begin position="121"/>
        <end position="319"/>
    </location>
</feature>
<organism evidence="3 4">
    <name type="scientific">Haloplasma contractile SSD-17B</name>
    <dbReference type="NCBI Taxonomy" id="1033810"/>
    <lineage>
        <taxon>Bacteria</taxon>
        <taxon>Bacillati</taxon>
        <taxon>Mycoplasmatota</taxon>
        <taxon>Mollicutes</taxon>
        <taxon>Haloplasmatales</taxon>
        <taxon>Haloplasmataceae</taxon>
        <taxon>Haloplasma</taxon>
    </lineage>
</organism>
<dbReference type="SUPFAM" id="SSF53474">
    <property type="entry name" value="alpha/beta-Hydrolases"/>
    <property type="match status" value="1"/>
</dbReference>
<gene>
    <name evidence="3" type="ORF">HLPCO_000063</name>
</gene>
<dbReference type="Pfam" id="PF00326">
    <property type="entry name" value="Peptidase_S9"/>
    <property type="match status" value="1"/>
</dbReference>
<dbReference type="OrthoDB" id="9776685at2"/>
<dbReference type="InterPro" id="IPR052920">
    <property type="entry name" value="DNA-binding_regulatory"/>
</dbReference>
<dbReference type="PANTHER" id="PTHR43358">
    <property type="entry name" value="ALPHA/BETA-HYDROLASE"/>
    <property type="match status" value="1"/>
</dbReference>
<evidence type="ECO:0000313" key="3">
    <source>
        <dbReference type="EMBL" id="ERJ13412.1"/>
    </source>
</evidence>
<keyword evidence="4" id="KW-1185">Reference proteome</keyword>
<feature type="transmembrane region" description="Helical" evidence="1">
    <location>
        <begin position="6"/>
        <end position="29"/>
    </location>
</feature>
<comment type="caution">
    <text evidence="3">The sequence shown here is derived from an EMBL/GenBank/DDBJ whole genome shotgun (WGS) entry which is preliminary data.</text>
</comment>
<dbReference type="eggNOG" id="COG1073">
    <property type="taxonomic scope" value="Bacteria"/>
</dbReference>
<accession>U2DYU4</accession>
<evidence type="ECO:0000259" key="2">
    <source>
        <dbReference type="Pfam" id="PF00326"/>
    </source>
</evidence>
<reference evidence="3 4" key="1">
    <citation type="journal article" date="2011" name="J. Bacteriol.">
        <title>Genome sequence of Haloplasma contractile, an unusual contractile bacterium from a deep-sea anoxic brine lake.</title>
        <authorList>
            <person name="Antunes A."/>
            <person name="Alam I."/>
            <person name="El Dorry H."/>
            <person name="Siam R."/>
            <person name="Robertson A."/>
            <person name="Bajic V.B."/>
            <person name="Stingl U."/>
        </authorList>
    </citation>
    <scope>NUCLEOTIDE SEQUENCE [LARGE SCALE GENOMIC DNA]</scope>
    <source>
        <strain evidence="3 4">SSD-17B</strain>
    </source>
</reference>
<keyword evidence="1" id="KW-0472">Membrane</keyword>
<dbReference type="GO" id="GO:0008236">
    <property type="term" value="F:serine-type peptidase activity"/>
    <property type="evidence" value="ECO:0007669"/>
    <property type="project" value="InterPro"/>
</dbReference>
<reference evidence="3 4" key="2">
    <citation type="journal article" date="2013" name="PLoS ONE">
        <title>INDIGO - INtegrated Data Warehouse of MIcrobial GenOmes with Examples from the Red Sea Extremophiles.</title>
        <authorList>
            <person name="Alam I."/>
            <person name="Antunes A."/>
            <person name="Kamau A.A."/>
            <person name="Ba Alawi W."/>
            <person name="Kalkatawi M."/>
            <person name="Stingl U."/>
            <person name="Bajic V.B."/>
        </authorList>
    </citation>
    <scope>NUCLEOTIDE SEQUENCE [LARGE SCALE GENOMIC DNA]</scope>
    <source>
        <strain evidence="3 4">SSD-17B</strain>
    </source>
</reference>
<dbReference type="STRING" id="1033810.HLPCO_000063"/>
<evidence type="ECO:0000313" key="4">
    <source>
        <dbReference type="Proteomes" id="UP000005707"/>
    </source>
</evidence>
<proteinExistence type="predicted"/>
<dbReference type="PANTHER" id="PTHR43358:SF4">
    <property type="entry name" value="ALPHA_BETA HYDROLASE FOLD-1 DOMAIN-CONTAINING PROTEIN"/>
    <property type="match status" value="1"/>
</dbReference>
<evidence type="ECO:0000256" key="1">
    <source>
        <dbReference type="SAM" id="Phobius"/>
    </source>
</evidence>
<keyword evidence="3" id="KW-0378">Hydrolase</keyword>
<dbReference type="InterPro" id="IPR001375">
    <property type="entry name" value="Peptidase_S9_cat"/>
</dbReference>
<keyword evidence="1" id="KW-1133">Transmembrane helix</keyword>
<dbReference type="EMBL" id="AFNU02000001">
    <property type="protein sequence ID" value="ERJ13412.1"/>
    <property type="molecule type" value="Genomic_DNA"/>
</dbReference>
<keyword evidence="1" id="KW-0812">Transmembrane</keyword>
<dbReference type="InterPro" id="IPR029058">
    <property type="entry name" value="AB_hydrolase_fold"/>
</dbReference>